<dbReference type="PROSITE" id="PS51167">
    <property type="entry name" value="CHORISMATE_MUT_1"/>
    <property type="match status" value="1"/>
</dbReference>
<evidence type="ECO:0000256" key="1">
    <source>
        <dbReference type="NCBIfam" id="TIGR01796"/>
    </source>
</evidence>
<dbReference type="GO" id="GO:0009073">
    <property type="term" value="P:aromatic amino acid family biosynthetic process"/>
    <property type="evidence" value="ECO:0007669"/>
    <property type="project" value="UniProtKB-UniRule"/>
</dbReference>
<dbReference type="InterPro" id="IPR008243">
    <property type="entry name" value="Chorismate_mutase_AroH"/>
</dbReference>
<dbReference type="GO" id="GO:0008652">
    <property type="term" value="P:amino acid biosynthetic process"/>
    <property type="evidence" value="ECO:0007669"/>
    <property type="project" value="UniProtKB-UniRule"/>
</dbReference>
<proteinExistence type="predicted"/>
<dbReference type="EMBL" id="JACXSI010000069">
    <property type="protein sequence ID" value="MBD3110396.1"/>
    <property type="molecule type" value="Genomic_DNA"/>
</dbReference>
<keyword evidence="2 3" id="KW-0028">Amino-acid biosynthesis</keyword>
<evidence type="ECO:0000313" key="4">
    <source>
        <dbReference type="EMBL" id="MBD3110396.1"/>
    </source>
</evidence>
<keyword evidence="2 3" id="KW-0057">Aromatic amino acid biosynthesis</keyword>
<dbReference type="InterPro" id="IPR035959">
    <property type="entry name" value="RutC-like_sf"/>
</dbReference>
<dbReference type="EC" id="5.4.99.5" evidence="1 3"/>
<feature type="binding site" evidence="2">
    <location>
        <position position="89"/>
    </location>
    <ligand>
        <name>prephenate</name>
        <dbReference type="ChEBI" id="CHEBI:29934"/>
    </ligand>
</feature>
<keyword evidence="5" id="KW-1185">Reference proteome</keyword>
<dbReference type="GO" id="GO:0004106">
    <property type="term" value="F:chorismate mutase activity"/>
    <property type="evidence" value="ECO:0007669"/>
    <property type="project" value="UniProtKB-UniRule"/>
</dbReference>
<dbReference type="AlphaFoldDB" id="A0A927D0H2"/>
<dbReference type="Pfam" id="PF07736">
    <property type="entry name" value="CM_1"/>
    <property type="match status" value="1"/>
</dbReference>
<feature type="binding site" evidence="2">
    <location>
        <position position="6"/>
    </location>
    <ligand>
        <name>prephenate</name>
        <dbReference type="ChEBI" id="CHEBI:29934"/>
    </ligand>
</feature>
<dbReference type="GO" id="GO:0046417">
    <property type="term" value="P:chorismate metabolic process"/>
    <property type="evidence" value="ECO:0007669"/>
    <property type="project" value="TreeGrafter"/>
</dbReference>
<gene>
    <name evidence="4" type="primary">aroH</name>
    <name evidence="4" type="ORF">IEO70_18890</name>
</gene>
<reference evidence="4" key="1">
    <citation type="submission" date="2020-09" db="EMBL/GenBank/DDBJ databases">
        <title>Bacillus faecalis sp. nov., a moderately halophilic bacterium isolated from cow faeces.</title>
        <authorList>
            <person name="Jiang L."/>
            <person name="Lee J."/>
        </authorList>
    </citation>
    <scope>NUCLEOTIDE SEQUENCE</scope>
    <source>
        <strain evidence="4">AGMB 02131</strain>
    </source>
</reference>
<evidence type="ECO:0000313" key="5">
    <source>
        <dbReference type="Proteomes" id="UP000602076"/>
    </source>
</evidence>
<dbReference type="Gene3D" id="3.30.1330.40">
    <property type="entry name" value="RutC-like"/>
    <property type="match status" value="1"/>
</dbReference>
<dbReference type="CDD" id="cd02185">
    <property type="entry name" value="AroH"/>
    <property type="match status" value="1"/>
</dbReference>
<comment type="catalytic activity">
    <reaction evidence="3">
        <text>chorismate = prephenate</text>
        <dbReference type="Rhea" id="RHEA:13897"/>
        <dbReference type="ChEBI" id="CHEBI:29748"/>
        <dbReference type="ChEBI" id="CHEBI:29934"/>
        <dbReference type="EC" id="5.4.99.5"/>
    </reaction>
</comment>
<dbReference type="RefSeq" id="WP_190999930.1">
    <property type="nucleotide sequence ID" value="NZ_JACXSI010000069.1"/>
</dbReference>
<dbReference type="Proteomes" id="UP000602076">
    <property type="component" value="Unassembled WGS sequence"/>
</dbReference>
<dbReference type="NCBIfam" id="TIGR01796">
    <property type="entry name" value="CM_mono_aroH"/>
    <property type="match status" value="1"/>
</dbReference>
<accession>A0A927D0H2</accession>
<keyword evidence="3 4" id="KW-0413">Isomerase</keyword>
<dbReference type="PIRSF" id="PIRSF005965">
    <property type="entry name" value="Chor_mut_AroH"/>
    <property type="match status" value="1"/>
</dbReference>
<comment type="caution">
    <text evidence="4">The sequence shown here is derived from an EMBL/GenBank/DDBJ whole genome shotgun (WGS) entry which is preliminary data.</text>
</comment>
<evidence type="ECO:0000256" key="3">
    <source>
        <dbReference type="PROSITE-ProRule" id="PRU00514"/>
    </source>
</evidence>
<dbReference type="PANTHER" id="PTHR21164">
    <property type="entry name" value="CHORISMATE MUTASE"/>
    <property type="match status" value="1"/>
</dbReference>
<sequence>MTRGVRGATTVAENDEKLIIDATEELLREIIECNNIEPETVGSAIISVTDDITATFPAKALRKVEGWKYVPVMCFQEIPVPGALEKCVRIMLHWNTDKSQQDIKHVYLKGAKVLRPDLNR</sequence>
<organism evidence="4 5">
    <name type="scientific">Peribacillus faecalis</name>
    <dbReference type="NCBI Taxonomy" id="2772559"/>
    <lineage>
        <taxon>Bacteria</taxon>
        <taxon>Bacillati</taxon>
        <taxon>Bacillota</taxon>
        <taxon>Bacilli</taxon>
        <taxon>Bacillales</taxon>
        <taxon>Bacillaceae</taxon>
        <taxon>Peribacillus</taxon>
    </lineage>
</organism>
<protein>
    <recommendedName>
        <fullName evidence="1 3">chorismate mutase</fullName>
        <ecNumber evidence="1 3">5.4.99.5</ecNumber>
    </recommendedName>
</protein>
<name>A0A927D0H2_9BACI</name>
<feature type="binding site" evidence="2">
    <location>
        <position position="107"/>
    </location>
    <ligand>
        <name>prephenate</name>
        <dbReference type="ChEBI" id="CHEBI:29934"/>
    </ligand>
</feature>
<evidence type="ECO:0000256" key="2">
    <source>
        <dbReference type="PIRSR" id="PIRSR005965-1"/>
    </source>
</evidence>
<dbReference type="PANTHER" id="PTHR21164:SF0">
    <property type="entry name" value="CHORISMATE MUTASE AROH"/>
    <property type="match status" value="1"/>
</dbReference>
<dbReference type="SUPFAM" id="SSF55298">
    <property type="entry name" value="YjgF-like"/>
    <property type="match status" value="1"/>
</dbReference>